<evidence type="ECO:0000256" key="1">
    <source>
        <dbReference type="SAM" id="MobiDB-lite"/>
    </source>
</evidence>
<comment type="caution">
    <text evidence="2">The sequence shown here is derived from an EMBL/GenBank/DDBJ whole genome shotgun (WGS) entry which is preliminary data.</text>
</comment>
<reference evidence="2" key="1">
    <citation type="submission" date="2021-03" db="EMBL/GenBank/DDBJ databases">
        <title>Draft genome sequence of rust myrtle Austropuccinia psidii MF-1, a brazilian biotype.</title>
        <authorList>
            <person name="Quecine M.C."/>
            <person name="Pachon D.M.R."/>
            <person name="Bonatelli M.L."/>
            <person name="Correr F.H."/>
            <person name="Franceschini L.M."/>
            <person name="Leite T.F."/>
            <person name="Margarido G.R.A."/>
            <person name="Almeida C.A."/>
            <person name="Ferrarezi J.A."/>
            <person name="Labate C.A."/>
        </authorList>
    </citation>
    <scope>NUCLEOTIDE SEQUENCE</scope>
    <source>
        <strain evidence="2">MF-1</strain>
    </source>
</reference>
<evidence type="ECO:0000313" key="2">
    <source>
        <dbReference type="EMBL" id="MBW0514630.1"/>
    </source>
</evidence>
<keyword evidence="3" id="KW-1185">Reference proteome</keyword>
<sequence length="142" mass="15114">MCLESSSSGQQVHIFSSKQVVDFGKQPLPTANTSGFVAEGALSDIITPSLSPASSCKITLSSFAEVYSTGQSTISDLSQPMPSIAMKPPTQGPNDLNETILEEPASLPPPPQILLPFLDLLEISEALAQFVFEVQEAALQRH</sequence>
<organism evidence="2 3">
    <name type="scientific">Austropuccinia psidii MF-1</name>
    <dbReference type="NCBI Taxonomy" id="1389203"/>
    <lineage>
        <taxon>Eukaryota</taxon>
        <taxon>Fungi</taxon>
        <taxon>Dikarya</taxon>
        <taxon>Basidiomycota</taxon>
        <taxon>Pucciniomycotina</taxon>
        <taxon>Pucciniomycetes</taxon>
        <taxon>Pucciniales</taxon>
        <taxon>Sphaerophragmiaceae</taxon>
        <taxon>Austropuccinia</taxon>
    </lineage>
</organism>
<gene>
    <name evidence="2" type="ORF">O181_054345</name>
</gene>
<feature type="region of interest" description="Disordered" evidence="1">
    <location>
        <begin position="78"/>
        <end position="105"/>
    </location>
</feature>
<dbReference type="EMBL" id="AVOT02024132">
    <property type="protein sequence ID" value="MBW0514630.1"/>
    <property type="molecule type" value="Genomic_DNA"/>
</dbReference>
<protein>
    <submittedName>
        <fullName evidence="2">Uncharacterized protein</fullName>
    </submittedName>
</protein>
<name>A0A9Q3HUB0_9BASI</name>
<proteinExistence type="predicted"/>
<dbReference type="AlphaFoldDB" id="A0A9Q3HUB0"/>
<evidence type="ECO:0000313" key="3">
    <source>
        <dbReference type="Proteomes" id="UP000765509"/>
    </source>
</evidence>
<dbReference type="Proteomes" id="UP000765509">
    <property type="component" value="Unassembled WGS sequence"/>
</dbReference>
<accession>A0A9Q3HUB0</accession>